<accession>K1SDQ7</accession>
<comment type="caution">
    <text evidence="1">The sequence shown here is derived from an EMBL/GenBank/DDBJ whole genome shotgun (WGS) entry which is preliminary data.</text>
</comment>
<dbReference type="AlphaFoldDB" id="K1SDQ7"/>
<proteinExistence type="predicted"/>
<gene>
    <name evidence="1" type="ORF">LEA_13642</name>
</gene>
<sequence length="129" mass="14422">MRLVPLSFVKNRRGRCLVSALIIMALVVSSFVLPVHISKSSAAESTSSYGLSNPTISNGVTTWDCIYFGNYYQSNSSTKEPIKWRVLSINGNDAFLLADQNLDNQPYNNQPWADVTWATCALRTWLNET</sequence>
<dbReference type="EMBL" id="AJWY01009259">
    <property type="protein sequence ID" value="EKC58902.1"/>
    <property type="molecule type" value="Genomic_DNA"/>
</dbReference>
<name>K1SDQ7_9ZZZZ</name>
<organism evidence="1">
    <name type="scientific">human gut metagenome</name>
    <dbReference type="NCBI Taxonomy" id="408170"/>
    <lineage>
        <taxon>unclassified sequences</taxon>
        <taxon>metagenomes</taxon>
        <taxon>organismal metagenomes</taxon>
    </lineage>
</organism>
<feature type="non-terminal residue" evidence="1">
    <location>
        <position position="129"/>
    </location>
</feature>
<evidence type="ECO:0000313" key="1">
    <source>
        <dbReference type="EMBL" id="EKC58902.1"/>
    </source>
</evidence>
<protein>
    <submittedName>
        <fullName evidence="1">Uncharacterized protein</fullName>
    </submittedName>
</protein>
<reference evidence="1" key="1">
    <citation type="journal article" date="2013" name="Environ. Microbiol.">
        <title>Microbiota from the distal guts of lean and obese adolescents exhibit partial functional redundancy besides clear differences in community structure.</title>
        <authorList>
            <person name="Ferrer M."/>
            <person name="Ruiz A."/>
            <person name="Lanza F."/>
            <person name="Haange S.B."/>
            <person name="Oberbach A."/>
            <person name="Till H."/>
            <person name="Bargiela R."/>
            <person name="Campoy C."/>
            <person name="Segura M.T."/>
            <person name="Richter M."/>
            <person name="von Bergen M."/>
            <person name="Seifert J."/>
            <person name="Suarez A."/>
        </authorList>
    </citation>
    <scope>NUCLEOTIDE SEQUENCE</scope>
</reference>